<feature type="transmembrane region" description="Helical" evidence="8">
    <location>
        <begin position="144"/>
        <end position="168"/>
    </location>
</feature>
<comment type="similarity">
    <text evidence="2 8">Belongs to the Casparian strip membrane proteins (CASP) family.</text>
</comment>
<dbReference type="OrthoDB" id="685197at2759"/>
<dbReference type="EMBL" id="EQ974236">
    <property type="protein sequence ID" value="EEF31520.1"/>
    <property type="molecule type" value="Genomic_DNA"/>
</dbReference>
<keyword evidence="6 8" id="KW-1133">Transmembrane helix</keyword>
<dbReference type="STRING" id="3988.B9SXY9"/>
<dbReference type="GO" id="GO:0005886">
    <property type="term" value="C:plasma membrane"/>
    <property type="evidence" value="ECO:0007669"/>
    <property type="project" value="UniProtKB-SubCell"/>
</dbReference>
<keyword evidence="4 8" id="KW-1003">Cell membrane</keyword>
<evidence type="ECO:0000256" key="1">
    <source>
        <dbReference type="ARBA" id="ARBA00004651"/>
    </source>
</evidence>
<evidence type="ECO:0000256" key="6">
    <source>
        <dbReference type="ARBA" id="ARBA00022989"/>
    </source>
</evidence>
<comment type="subunit">
    <text evidence="3 8">Homodimer and heterodimers.</text>
</comment>
<evidence type="ECO:0000256" key="8">
    <source>
        <dbReference type="RuleBase" id="RU361233"/>
    </source>
</evidence>
<evidence type="ECO:0000313" key="10">
    <source>
        <dbReference type="EMBL" id="EEF31520.1"/>
    </source>
</evidence>
<keyword evidence="11" id="KW-1185">Reference proteome</keyword>
<evidence type="ECO:0000256" key="7">
    <source>
        <dbReference type="ARBA" id="ARBA00023136"/>
    </source>
</evidence>
<comment type="subcellular location">
    <subcellularLocation>
        <location evidence="1 8">Cell membrane</location>
        <topology evidence="1 8">Multi-pass membrane protein</topology>
    </subcellularLocation>
</comment>
<organism evidence="10 11">
    <name type="scientific">Ricinus communis</name>
    <name type="common">Castor bean</name>
    <dbReference type="NCBI Taxonomy" id="3988"/>
    <lineage>
        <taxon>Eukaryota</taxon>
        <taxon>Viridiplantae</taxon>
        <taxon>Streptophyta</taxon>
        <taxon>Embryophyta</taxon>
        <taxon>Tracheophyta</taxon>
        <taxon>Spermatophyta</taxon>
        <taxon>Magnoliopsida</taxon>
        <taxon>eudicotyledons</taxon>
        <taxon>Gunneridae</taxon>
        <taxon>Pentapetalae</taxon>
        <taxon>rosids</taxon>
        <taxon>fabids</taxon>
        <taxon>Malpighiales</taxon>
        <taxon>Euphorbiaceae</taxon>
        <taxon>Acalyphoideae</taxon>
        <taxon>Acalypheae</taxon>
        <taxon>Ricinus</taxon>
    </lineage>
</organism>
<evidence type="ECO:0000256" key="4">
    <source>
        <dbReference type="ARBA" id="ARBA00022475"/>
    </source>
</evidence>
<feature type="domain" description="Casparian strip membrane protein" evidence="9">
    <location>
        <begin position="11"/>
        <end position="155"/>
    </location>
</feature>
<evidence type="ECO:0000313" key="11">
    <source>
        <dbReference type="Proteomes" id="UP000008311"/>
    </source>
</evidence>
<keyword evidence="7 8" id="KW-0472">Membrane</keyword>
<sequence length="181" mass="19497">MPLKSSVLSNASRKAPLVLRVLTFIFLLASLIILISDTASLVVKLDEVNFHFKDVISYRFMLATIVIGMAYTIMQVVFRIYHATTGKSVLSGDGNLLFEMYGDKVISYILATGVAAGFGVSVDLKPIFEDLGAGEVVAFFDKGYASAGLLLIGFLCMAISSVCVSYTLPNYVDVAQSSVNV</sequence>
<dbReference type="eggNOG" id="ENOG502S98H">
    <property type="taxonomic scope" value="Eukaryota"/>
</dbReference>
<name>B9SXY9_RICCO</name>
<dbReference type="PANTHER" id="PTHR33573">
    <property type="entry name" value="CASP-LIKE PROTEIN 4A4"/>
    <property type="match status" value="1"/>
</dbReference>
<feature type="transmembrane region" description="Helical" evidence="8">
    <location>
        <begin position="17"/>
        <end position="36"/>
    </location>
</feature>
<evidence type="ECO:0000259" key="9">
    <source>
        <dbReference type="Pfam" id="PF04535"/>
    </source>
</evidence>
<dbReference type="AlphaFoldDB" id="B9SXY9"/>
<dbReference type="InterPro" id="IPR006702">
    <property type="entry name" value="CASP_dom"/>
</dbReference>
<proteinExistence type="inferred from homology"/>
<keyword evidence="5 8" id="KW-0812">Transmembrane</keyword>
<evidence type="ECO:0000256" key="3">
    <source>
        <dbReference type="ARBA" id="ARBA00011489"/>
    </source>
</evidence>
<dbReference type="FunCoup" id="B9SXY9">
    <property type="interactions" value="197"/>
</dbReference>
<dbReference type="Proteomes" id="UP000008311">
    <property type="component" value="Unassembled WGS sequence"/>
</dbReference>
<feature type="transmembrane region" description="Helical" evidence="8">
    <location>
        <begin position="105"/>
        <end position="124"/>
    </location>
</feature>
<gene>
    <name evidence="10" type="ORF">RCOM_1206800</name>
</gene>
<evidence type="ECO:0000256" key="2">
    <source>
        <dbReference type="ARBA" id="ARBA00007651"/>
    </source>
</evidence>
<dbReference type="PANTHER" id="PTHR33573:SF40">
    <property type="entry name" value="CASP-LIKE PROTEIN 4D2"/>
    <property type="match status" value="1"/>
</dbReference>
<dbReference type="KEGG" id="rcu:8267760"/>
<evidence type="ECO:0000256" key="5">
    <source>
        <dbReference type="ARBA" id="ARBA00022692"/>
    </source>
</evidence>
<dbReference type="InParanoid" id="B9SXY9"/>
<dbReference type="Pfam" id="PF04535">
    <property type="entry name" value="CASP_dom"/>
    <property type="match status" value="1"/>
</dbReference>
<accession>B9SXY9</accession>
<protein>
    <recommendedName>
        <fullName evidence="8">CASP-like protein</fullName>
    </recommendedName>
</protein>
<reference evidence="11" key="1">
    <citation type="journal article" date="2010" name="Nat. Biotechnol.">
        <title>Draft genome sequence of the oilseed species Ricinus communis.</title>
        <authorList>
            <person name="Chan A.P."/>
            <person name="Crabtree J."/>
            <person name="Zhao Q."/>
            <person name="Lorenzi H."/>
            <person name="Orvis J."/>
            <person name="Puiu D."/>
            <person name="Melake-Berhan A."/>
            <person name="Jones K.M."/>
            <person name="Redman J."/>
            <person name="Chen G."/>
            <person name="Cahoon E.B."/>
            <person name="Gedil M."/>
            <person name="Stanke M."/>
            <person name="Haas B.J."/>
            <person name="Wortman J.R."/>
            <person name="Fraser-Liggett C.M."/>
            <person name="Ravel J."/>
            <person name="Rabinowicz P.D."/>
        </authorList>
    </citation>
    <scope>NUCLEOTIDE SEQUENCE [LARGE SCALE GENOMIC DNA]</scope>
    <source>
        <strain evidence="11">cv. Hale</strain>
    </source>
</reference>
<feature type="transmembrane region" description="Helical" evidence="8">
    <location>
        <begin position="56"/>
        <end position="78"/>
    </location>
</feature>